<keyword evidence="3" id="KW-1185">Reference proteome</keyword>
<feature type="compositionally biased region" description="Pro residues" evidence="1">
    <location>
        <begin position="216"/>
        <end position="232"/>
    </location>
</feature>
<accession>A0ABM1DXV3</accession>
<feature type="domain" description="N-acetyltransferase" evidence="2">
    <location>
        <begin position="5"/>
        <end position="150"/>
    </location>
</feature>
<dbReference type="CDD" id="cd04301">
    <property type="entry name" value="NAT_SF"/>
    <property type="match status" value="1"/>
</dbReference>
<name>A0ABM1DXV3_PRICU</name>
<gene>
    <name evidence="4" type="primary">LOC106807061</name>
</gene>
<dbReference type="PROSITE" id="PS51186">
    <property type="entry name" value="GNAT"/>
    <property type="match status" value="1"/>
</dbReference>
<dbReference type="InterPro" id="IPR039840">
    <property type="entry name" value="NAA80"/>
</dbReference>
<protein>
    <submittedName>
        <fullName evidence="4">N-acetyltransferase 6-like</fullName>
    </submittedName>
</protein>
<dbReference type="SUPFAM" id="SSF55729">
    <property type="entry name" value="Acyl-CoA N-acyltransferases (Nat)"/>
    <property type="match status" value="1"/>
</dbReference>
<dbReference type="Proteomes" id="UP000695022">
    <property type="component" value="Unplaced"/>
</dbReference>
<evidence type="ECO:0000313" key="4">
    <source>
        <dbReference type="RefSeq" id="XP_014664774.1"/>
    </source>
</evidence>
<evidence type="ECO:0000313" key="3">
    <source>
        <dbReference type="Proteomes" id="UP000695022"/>
    </source>
</evidence>
<sequence length="255" mass="27459">MTGNILCLPLHRNVELKEKCADLLNSEWPRSKTARIRSLSKASVAGKLPCSLVLVENDQAIGHSRICTTQGKETACYIESVVISKERRGEGLGRLLMEHTEQYAATLGFTEAYLSTQDKQDFYGHIGYEYTSPIVSLGSHADLISGQQFQQLRDLLGRVSVSSDTNRGGGTLELNNVPKSKTAAGQAKSVALQWPSMQPSHGIPVANPPVSGAPTYPGPPPPPPPPSSPPAMPAVVPSANEKFWMKKALSQTCVQ</sequence>
<dbReference type="PANTHER" id="PTHR13538:SF4">
    <property type="entry name" value="N-ALPHA-ACETYLTRANSFERASE 80"/>
    <property type="match status" value="1"/>
</dbReference>
<dbReference type="InterPro" id="IPR000182">
    <property type="entry name" value="GNAT_dom"/>
</dbReference>
<organism evidence="3 4">
    <name type="scientific">Priapulus caudatus</name>
    <name type="common">Priapulid worm</name>
    <dbReference type="NCBI Taxonomy" id="37621"/>
    <lineage>
        <taxon>Eukaryota</taxon>
        <taxon>Metazoa</taxon>
        <taxon>Ecdysozoa</taxon>
        <taxon>Scalidophora</taxon>
        <taxon>Priapulida</taxon>
        <taxon>Priapulimorpha</taxon>
        <taxon>Priapulimorphida</taxon>
        <taxon>Priapulidae</taxon>
        <taxon>Priapulus</taxon>
    </lineage>
</organism>
<evidence type="ECO:0000259" key="2">
    <source>
        <dbReference type="PROSITE" id="PS51186"/>
    </source>
</evidence>
<feature type="region of interest" description="Disordered" evidence="1">
    <location>
        <begin position="162"/>
        <end position="235"/>
    </location>
</feature>
<reference evidence="4" key="1">
    <citation type="submission" date="2025-08" db="UniProtKB">
        <authorList>
            <consortium name="RefSeq"/>
        </authorList>
    </citation>
    <scope>IDENTIFICATION</scope>
</reference>
<dbReference type="PANTHER" id="PTHR13538">
    <property type="entry name" value="N-ACETYLTRANSFERASE 6"/>
    <property type="match status" value="1"/>
</dbReference>
<dbReference type="Gene3D" id="3.40.630.30">
    <property type="match status" value="1"/>
</dbReference>
<proteinExistence type="predicted"/>
<dbReference type="InterPro" id="IPR016181">
    <property type="entry name" value="Acyl_CoA_acyltransferase"/>
</dbReference>
<dbReference type="GeneID" id="106807061"/>
<evidence type="ECO:0000256" key="1">
    <source>
        <dbReference type="SAM" id="MobiDB-lite"/>
    </source>
</evidence>
<dbReference type="Pfam" id="PF00583">
    <property type="entry name" value="Acetyltransf_1"/>
    <property type="match status" value="1"/>
</dbReference>
<dbReference type="RefSeq" id="XP_014664774.1">
    <property type="nucleotide sequence ID" value="XM_014809288.1"/>
</dbReference>